<feature type="domain" description="DUF6867" evidence="2">
    <location>
        <begin position="10"/>
        <end position="114"/>
    </location>
</feature>
<protein>
    <recommendedName>
        <fullName evidence="2">DUF6867 domain-containing protein</fullName>
    </recommendedName>
</protein>
<organism evidence="3 4">
    <name type="scientific">Methylobrevis pamukkalensis</name>
    <dbReference type="NCBI Taxonomy" id="1439726"/>
    <lineage>
        <taxon>Bacteria</taxon>
        <taxon>Pseudomonadati</taxon>
        <taxon>Pseudomonadota</taxon>
        <taxon>Alphaproteobacteria</taxon>
        <taxon>Hyphomicrobiales</taxon>
        <taxon>Pleomorphomonadaceae</taxon>
        <taxon>Methylobrevis</taxon>
    </lineage>
</organism>
<dbReference type="EMBL" id="MCRJ01000043">
    <property type="protein sequence ID" value="ODN70653.1"/>
    <property type="molecule type" value="Genomic_DNA"/>
</dbReference>
<feature type="transmembrane region" description="Helical" evidence="1">
    <location>
        <begin position="40"/>
        <end position="59"/>
    </location>
</feature>
<comment type="caution">
    <text evidence="3">The sequence shown here is derived from an EMBL/GenBank/DDBJ whole genome shotgun (WGS) entry which is preliminary data.</text>
</comment>
<accession>A0A1E3H2V0</accession>
<keyword evidence="1" id="KW-1133">Transmembrane helix</keyword>
<gene>
    <name evidence="3" type="ORF">A6302_02005</name>
</gene>
<dbReference type="Pfam" id="PF21741">
    <property type="entry name" value="DUF6867"/>
    <property type="match status" value="1"/>
</dbReference>
<name>A0A1E3H2V0_9HYPH</name>
<sequence length="117" mass="13381">MQGILYEEPSAWLFLLVTVVMGGWLAWMTGRACALTWRSYGSLLAYTLVLGVAVRFIHFSMFEGTLLSLRYYLIDTAIVALIASAGFRYTRTGQMVSQYYWLYERSGPLSWRERTAA</sequence>
<evidence type="ECO:0000313" key="3">
    <source>
        <dbReference type="EMBL" id="ODN70653.1"/>
    </source>
</evidence>
<evidence type="ECO:0000313" key="4">
    <source>
        <dbReference type="Proteomes" id="UP000094622"/>
    </source>
</evidence>
<dbReference type="RefSeq" id="WP_069306763.1">
    <property type="nucleotide sequence ID" value="NZ_MCRJ01000043.1"/>
</dbReference>
<keyword evidence="1" id="KW-0472">Membrane</keyword>
<evidence type="ECO:0000256" key="1">
    <source>
        <dbReference type="SAM" id="Phobius"/>
    </source>
</evidence>
<evidence type="ECO:0000259" key="2">
    <source>
        <dbReference type="Pfam" id="PF21741"/>
    </source>
</evidence>
<dbReference type="InterPro" id="IPR049201">
    <property type="entry name" value="DUF6867"/>
</dbReference>
<dbReference type="AlphaFoldDB" id="A0A1E3H2V0"/>
<dbReference type="Proteomes" id="UP000094622">
    <property type="component" value="Unassembled WGS sequence"/>
</dbReference>
<feature type="transmembrane region" description="Helical" evidence="1">
    <location>
        <begin position="71"/>
        <end position="90"/>
    </location>
</feature>
<keyword evidence="1" id="KW-0812">Transmembrane</keyword>
<proteinExistence type="predicted"/>
<dbReference type="OrthoDB" id="9806174at2"/>
<reference evidence="3 4" key="1">
    <citation type="submission" date="2016-07" db="EMBL/GenBank/DDBJ databases">
        <title>Draft Genome Sequence of Methylobrevis pamukkalensis PK2.</title>
        <authorList>
            <person name="Vasilenko O.V."/>
            <person name="Doronina N.V."/>
            <person name="Shmareva M.N."/>
            <person name="Tarlachkov S.V."/>
            <person name="Mustakhimov I."/>
            <person name="Trotsenko Y.A."/>
        </authorList>
    </citation>
    <scope>NUCLEOTIDE SEQUENCE [LARGE SCALE GENOMIC DNA]</scope>
    <source>
        <strain evidence="3 4">PK2</strain>
    </source>
</reference>
<keyword evidence="4" id="KW-1185">Reference proteome</keyword>
<feature type="transmembrane region" description="Helical" evidence="1">
    <location>
        <begin position="12"/>
        <end position="28"/>
    </location>
</feature>